<reference evidence="7 10" key="2">
    <citation type="submission" date="2020-08" db="EMBL/GenBank/DDBJ databases">
        <title>Genomic Encyclopedia of Type Strains, Phase IV (KMG-V): Genome sequencing to study the core and pangenomes of soil and plant-associated prokaryotes.</title>
        <authorList>
            <person name="Whitman W."/>
        </authorList>
    </citation>
    <scope>NUCLEOTIDE SEQUENCE [LARGE SCALE GENOMIC DNA]</scope>
    <source>
        <strain evidence="7 10">SEMIA 4059</strain>
    </source>
</reference>
<dbReference type="Gene3D" id="3.40.640.10">
    <property type="entry name" value="Type I PLP-dependent aspartate aminotransferase-like (Major domain)"/>
    <property type="match status" value="1"/>
</dbReference>
<dbReference type="GO" id="GO:0004015">
    <property type="term" value="F:adenosylmethionine-8-amino-7-oxononanoate transaminase activity"/>
    <property type="evidence" value="ECO:0007669"/>
    <property type="project" value="TreeGrafter"/>
</dbReference>
<dbReference type="EMBL" id="JAADZA010000002">
    <property type="protein sequence ID" value="NEV09918.1"/>
    <property type="molecule type" value="Genomic_DNA"/>
</dbReference>
<evidence type="ECO:0000256" key="6">
    <source>
        <dbReference type="RuleBase" id="RU003560"/>
    </source>
</evidence>
<dbReference type="EMBL" id="JACHBF010000012">
    <property type="protein sequence ID" value="MBB6493673.1"/>
    <property type="molecule type" value="Genomic_DNA"/>
</dbReference>
<dbReference type="PROSITE" id="PS00600">
    <property type="entry name" value="AA_TRANSFER_CLASS_3"/>
    <property type="match status" value="1"/>
</dbReference>
<reference evidence="8 9" key="1">
    <citation type="submission" date="2020-02" db="EMBL/GenBank/DDBJ databases">
        <title>Draft genome sequence of Rhizobium tropici.</title>
        <authorList>
            <person name="Khayi S."/>
            <person name="Jemo M."/>
        </authorList>
    </citation>
    <scope>NUCLEOTIDE SEQUENCE [LARGE SCALE GENOMIC DNA]</scope>
    <source>
        <strain evidence="8 9">A12</strain>
    </source>
</reference>
<dbReference type="PANTHER" id="PTHR42684:SF1">
    <property type="entry name" value="BETA-ALANINE--PYRUVATE AMINOTRANSFERASE"/>
    <property type="match status" value="1"/>
</dbReference>
<dbReference type="AlphaFoldDB" id="A0A6P1BZ88"/>
<gene>
    <name evidence="7" type="ORF">GGD45_004104</name>
    <name evidence="8" type="ORF">GXW80_02850</name>
</gene>
<dbReference type="SUPFAM" id="SSF53383">
    <property type="entry name" value="PLP-dependent transferases"/>
    <property type="match status" value="1"/>
</dbReference>
<comment type="cofactor">
    <cofactor evidence="1">
        <name>pyridoxal 5'-phosphate</name>
        <dbReference type="ChEBI" id="CHEBI:597326"/>
    </cofactor>
</comment>
<evidence type="ECO:0000256" key="1">
    <source>
        <dbReference type="ARBA" id="ARBA00001933"/>
    </source>
</evidence>
<evidence type="ECO:0000313" key="7">
    <source>
        <dbReference type="EMBL" id="MBB6493673.1"/>
    </source>
</evidence>
<dbReference type="InterPro" id="IPR015422">
    <property type="entry name" value="PyrdxlP-dep_Trfase_small"/>
</dbReference>
<evidence type="ECO:0000313" key="9">
    <source>
        <dbReference type="Proteomes" id="UP000471190"/>
    </source>
</evidence>
<dbReference type="Proteomes" id="UP000471190">
    <property type="component" value="Unassembled WGS sequence"/>
</dbReference>
<keyword evidence="10" id="KW-1185">Reference proteome</keyword>
<evidence type="ECO:0000256" key="4">
    <source>
        <dbReference type="ARBA" id="ARBA00022679"/>
    </source>
</evidence>
<dbReference type="InterPro" id="IPR015421">
    <property type="entry name" value="PyrdxlP-dep_Trfase_major"/>
</dbReference>
<dbReference type="Proteomes" id="UP000526625">
    <property type="component" value="Unassembled WGS sequence"/>
</dbReference>
<dbReference type="InterPro" id="IPR005814">
    <property type="entry name" value="Aminotrans_3"/>
</dbReference>
<dbReference type="PIRSF" id="PIRSF000521">
    <property type="entry name" value="Transaminase_4ab_Lys_Orn"/>
    <property type="match status" value="1"/>
</dbReference>
<dbReference type="CDD" id="cd00610">
    <property type="entry name" value="OAT_like"/>
    <property type="match status" value="1"/>
</dbReference>
<evidence type="ECO:0000256" key="5">
    <source>
        <dbReference type="ARBA" id="ARBA00022898"/>
    </source>
</evidence>
<evidence type="ECO:0000256" key="2">
    <source>
        <dbReference type="ARBA" id="ARBA00008954"/>
    </source>
</evidence>
<keyword evidence="5 6" id="KW-0663">Pyridoxal phosphate</keyword>
<comment type="similarity">
    <text evidence="2 6">Belongs to the class-III pyridoxal-phosphate-dependent aminotransferase family.</text>
</comment>
<dbReference type="InterPro" id="IPR015424">
    <property type="entry name" value="PyrdxlP-dep_Trfase"/>
</dbReference>
<evidence type="ECO:0000313" key="10">
    <source>
        <dbReference type="Proteomes" id="UP000526625"/>
    </source>
</evidence>
<keyword evidence="3 8" id="KW-0032">Aminotransferase</keyword>
<dbReference type="InterPro" id="IPR049704">
    <property type="entry name" value="Aminotrans_3_PPA_site"/>
</dbReference>
<name>A0A6P1BZ88_RHITR</name>
<dbReference type="GO" id="GO:0030170">
    <property type="term" value="F:pyridoxal phosphate binding"/>
    <property type="evidence" value="ECO:0007669"/>
    <property type="project" value="InterPro"/>
</dbReference>
<organism evidence="8 9">
    <name type="scientific">Rhizobium tropici</name>
    <dbReference type="NCBI Taxonomy" id="398"/>
    <lineage>
        <taxon>Bacteria</taxon>
        <taxon>Pseudomonadati</taxon>
        <taxon>Pseudomonadota</taxon>
        <taxon>Alphaproteobacteria</taxon>
        <taxon>Hyphomicrobiales</taxon>
        <taxon>Rhizobiaceae</taxon>
        <taxon>Rhizobium/Agrobacterium group</taxon>
        <taxon>Rhizobium</taxon>
    </lineage>
</organism>
<dbReference type="Pfam" id="PF00202">
    <property type="entry name" value="Aminotran_3"/>
    <property type="match status" value="1"/>
</dbReference>
<comment type="caution">
    <text evidence="8">The sequence shown here is derived from an EMBL/GenBank/DDBJ whole genome shotgun (WGS) entry which is preliminary data.</text>
</comment>
<dbReference type="RefSeq" id="WP_015340681.1">
    <property type="nucleotide sequence ID" value="NZ_JAADZA010000002.1"/>
</dbReference>
<dbReference type="FunFam" id="3.40.640.10:FF:000014">
    <property type="entry name" value="Adenosylmethionine-8-amino-7-oxononanoate aminotransferase, probable"/>
    <property type="match status" value="1"/>
</dbReference>
<dbReference type="GO" id="GO:0009102">
    <property type="term" value="P:biotin biosynthetic process"/>
    <property type="evidence" value="ECO:0007669"/>
    <property type="project" value="TreeGrafter"/>
</dbReference>
<evidence type="ECO:0000256" key="3">
    <source>
        <dbReference type="ARBA" id="ARBA00022576"/>
    </source>
</evidence>
<keyword evidence="4 8" id="KW-0808">Transferase</keyword>
<evidence type="ECO:0000313" key="8">
    <source>
        <dbReference type="EMBL" id="NEV09918.1"/>
    </source>
</evidence>
<dbReference type="Gene3D" id="3.90.1150.10">
    <property type="entry name" value="Aspartate Aminotransferase, domain 1"/>
    <property type="match status" value="1"/>
</dbReference>
<sequence length="442" mass="48457">MSDRLNATPNDLRAFWMPFTANRQFKREPRLFVSAKDMYYTTHDGRQVLDGTAGLWCVNAGHCRPKITEAIRQQAGELDYAPAFQLGHPKAFELANRLVDIAPEGMDHVLYTNSGSESVETALKVALAYHRVKGNGSRFRLIGRERGYHGVNFGGISVGGIVTNRKMFGTLLTGVDHMPHTHVPGKNAFTRGEPEHGGDIASELERIVTLHDASTIAAVIVEPVAGSTGVLIPPKGYLQKLREICTKHGILLIFDEVITGFGRLGTPFAAQYYDVKPDIITTAKGLTNGVIPMGAVFVTSEIHDAFMQGPEHMIEFFHGYTYSGNPIASAAALATLDTYKEEGLLTRAAELSDYWADALHSLKDCPNVIDIRNTGLIGAIELDPIAGEPTKRAFTAFLKAYEKGLLIRTTGDIIALSPPLIIEKHHIDELFGKLREILQNNI</sequence>
<dbReference type="EC" id="2.6.1.18" evidence="7"/>
<dbReference type="PANTHER" id="PTHR42684">
    <property type="entry name" value="ADENOSYLMETHIONINE-8-AMINO-7-OXONONANOATE AMINOTRANSFERASE"/>
    <property type="match status" value="1"/>
</dbReference>
<protein>
    <submittedName>
        <fullName evidence="8">Aspartate aminotransferase family protein</fullName>
    </submittedName>
    <submittedName>
        <fullName evidence="7">Beta-alanine--pyruvate transaminase</fullName>
        <ecNumber evidence="7">2.6.1.18</ecNumber>
    </submittedName>
</protein>
<dbReference type="GO" id="GO:0016223">
    <property type="term" value="F:beta-alanine:pyruvate transaminase activity"/>
    <property type="evidence" value="ECO:0007669"/>
    <property type="project" value="UniProtKB-EC"/>
</dbReference>
<proteinExistence type="inferred from homology"/>
<accession>A0A6P1BZ88</accession>